<accession>A0ABT1LAG0</accession>
<sequence>MLPQEIIRKKRDGGELAAAEIEFLIEGLTAGRVTEGQAAAFAMAVFFRGMTMEERVALTRAMVRSGATLDWSDLSGPALDKHSTGGIGDNVSLMLAPAVAACDGFVPMISGRGLGHTGGTLDKLDSIPGYRSQPDIALFRKVVREVGCAVIGQTADLAPADKRLYAIRDVTATVESIPLITASILSKKLAAGLDGLVMDVKTGSGAFMPSFEGSAELAESLAMVATDAGLPTTALITDMNEPLASAAGNAVEVMNAIDYLRGVHVDPRLHEAVVALGGEMLLLGGIAESIEDGWAMIDAAIGSGRAAERFGRMVAALGGPTDLMERPAAHLPRAAITRPILPHRAGFVAKVDARAIGLAVIQVGGGRTRAEDAIDHAVGFTSLAGHGDPVGPDAPLAIVHARDEAHADLAEAAIRAAYTVADDAAERGPVVLARFAAAEDGPDAA</sequence>
<dbReference type="Pfam" id="PF02885">
    <property type="entry name" value="Glycos_trans_3N"/>
    <property type="match status" value="1"/>
</dbReference>
<dbReference type="NCBIfam" id="NF004490">
    <property type="entry name" value="PRK05820.1"/>
    <property type="match status" value="1"/>
</dbReference>
<dbReference type="InterPro" id="IPR013102">
    <property type="entry name" value="PYNP_C"/>
</dbReference>
<dbReference type="InterPro" id="IPR018090">
    <property type="entry name" value="Pyrmidine_PPas_bac/euk"/>
</dbReference>
<dbReference type="InterPro" id="IPR017872">
    <property type="entry name" value="Pyrmidine_PPase_CS"/>
</dbReference>
<proteinExistence type="inferred from homology"/>
<comment type="subunit">
    <text evidence="2 7">Homodimer.</text>
</comment>
<dbReference type="EC" id="2.4.2.4" evidence="3 7"/>
<dbReference type="Pfam" id="PF07831">
    <property type="entry name" value="PYNP_C"/>
    <property type="match status" value="1"/>
</dbReference>
<dbReference type="InterPro" id="IPR000053">
    <property type="entry name" value="Thymidine/pyrmidine_PPase"/>
</dbReference>
<keyword evidence="4 7" id="KW-0328">Glycosyltransferase</keyword>
<dbReference type="HAMAP" id="MF_01628">
    <property type="entry name" value="Thymid_phosp"/>
    <property type="match status" value="1"/>
</dbReference>
<evidence type="ECO:0000256" key="5">
    <source>
        <dbReference type="ARBA" id="ARBA00022679"/>
    </source>
</evidence>
<dbReference type="SUPFAM" id="SSF47648">
    <property type="entry name" value="Nucleoside phosphorylase/phosphoribosyltransferase N-terminal domain"/>
    <property type="match status" value="1"/>
</dbReference>
<comment type="caution">
    <text evidence="9">The sequence shown here is derived from an EMBL/GenBank/DDBJ whole genome shotgun (WGS) entry which is preliminary data.</text>
</comment>
<dbReference type="Gene3D" id="3.40.1030.10">
    <property type="entry name" value="Nucleoside phosphorylase/phosphoribosyltransferase catalytic domain"/>
    <property type="match status" value="1"/>
</dbReference>
<gene>
    <name evidence="7 9" type="primary">deoA</name>
    <name evidence="9" type="ORF">NK718_06180</name>
</gene>
<evidence type="ECO:0000256" key="4">
    <source>
        <dbReference type="ARBA" id="ARBA00022676"/>
    </source>
</evidence>
<keyword evidence="10" id="KW-1185">Reference proteome</keyword>
<evidence type="ECO:0000256" key="1">
    <source>
        <dbReference type="ARBA" id="ARBA00006915"/>
    </source>
</evidence>
<dbReference type="InterPro" id="IPR017459">
    <property type="entry name" value="Glycosyl_Trfase_fam3_N_dom"/>
</dbReference>
<dbReference type="NCBIfam" id="TIGR02644">
    <property type="entry name" value="Y_phosphoryl"/>
    <property type="match status" value="1"/>
</dbReference>
<dbReference type="PANTHER" id="PTHR10515">
    <property type="entry name" value="THYMIDINE PHOSPHORYLASE"/>
    <property type="match status" value="1"/>
</dbReference>
<dbReference type="NCBIfam" id="TIGR02643">
    <property type="entry name" value="T_phosphoryl"/>
    <property type="match status" value="1"/>
</dbReference>
<dbReference type="SUPFAM" id="SSF54680">
    <property type="entry name" value="Pyrimidine nucleoside phosphorylase C-terminal domain"/>
    <property type="match status" value="1"/>
</dbReference>
<evidence type="ECO:0000256" key="3">
    <source>
        <dbReference type="ARBA" id="ARBA00011892"/>
    </source>
</evidence>
<organism evidence="9 10">
    <name type="scientific">Alsobacter ponti</name>
    <dbReference type="NCBI Taxonomy" id="2962936"/>
    <lineage>
        <taxon>Bacteria</taxon>
        <taxon>Pseudomonadati</taxon>
        <taxon>Pseudomonadota</taxon>
        <taxon>Alphaproteobacteria</taxon>
        <taxon>Hyphomicrobiales</taxon>
        <taxon>Alsobacteraceae</taxon>
        <taxon>Alsobacter</taxon>
    </lineage>
</organism>
<dbReference type="InterPro" id="IPR035902">
    <property type="entry name" value="Nuc_phospho_transferase"/>
</dbReference>
<dbReference type="PIRSF" id="PIRSF000478">
    <property type="entry name" value="TP_PyNP"/>
    <property type="match status" value="1"/>
</dbReference>
<dbReference type="PROSITE" id="PS00647">
    <property type="entry name" value="THYMID_PHOSPHORYLASE"/>
    <property type="match status" value="1"/>
</dbReference>
<dbReference type="InterPro" id="IPR013465">
    <property type="entry name" value="Thymidine_Pase"/>
</dbReference>
<evidence type="ECO:0000256" key="7">
    <source>
        <dbReference type="HAMAP-Rule" id="MF_01628"/>
    </source>
</evidence>
<dbReference type="InterPro" id="IPR036320">
    <property type="entry name" value="Glycosyl_Trfase_fam3_N_dom_sf"/>
</dbReference>
<comment type="catalytic activity">
    <reaction evidence="6 7">
        <text>thymidine + phosphate = 2-deoxy-alpha-D-ribose 1-phosphate + thymine</text>
        <dbReference type="Rhea" id="RHEA:16037"/>
        <dbReference type="ChEBI" id="CHEBI:17748"/>
        <dbReference type="ChEBI" id="CHEBI:17821"/>
        <dbReference type="ChEBI" id="CHEBI:43474"/>
        <dbReference type="ChEBI" id="CHEBI:57259"/>
        <dbReference type="EC" id="2.4.2.4"/>
    </reaction>
</comment>
<keyword evidence="5 7" id="KW-0808">Transferase</keyword>
<name>A0ABT1LAG0_9HYPH</name>
<evidence type="ECO:0000256" key="2">
    <source>
        <dbReference type="ARBA" id="ARBA00011738"/>
    </source>
</evidence>
<dbReference type="Gene3D" id="1.20.970.10">
    <property type="entry name" value="Transferase, Pyrimidine Nucleoside Phosphorylase, Chain C"/>
    <property type="match status" value="1"/>
</dbReference>
<comment type="pathway">
    <text evidence="7">Pyrimidine metabolism; dTMP biosynthesis via salvage pathway; dTMP from thymine: step 1/2.</text>
</comment>
<dbReference type="RefSeq" id="WP_254739653.1">
    <property type="nucleotide sequence ID" value="NZ_JANCLU010000004.1"/>
</dbReference>
<evidence type="ECO:0000256" key="6">
    <source>
        <dbReference type="ARBA" id="ARBA00048550"/>
    </source>
</evidence>
<dbReference type="Pfam" id="PF00591">
    <property type="entry name" value="Glycos_transf_3"/>
    <property type="match status" value="1"/>
</dbReference>
<reference evidence="9 10" key="1">
    <citation type="submission" date="2022-07" db="EMBL/GenBank/DDBJ databases">
        <authorList>
            <person name="Li W.-J."/>
            <person name="Deng Q.-Q."/>
        </authorList>
    </citation>
    <scope>NUCLEOTIDE SEQUENCE [LARGE SCALE GENOMIC DNA]</scope>
    <source>
        <strain evidence="9 10">SYSU M60028</strain>
    </source>
</reference>
<dbReference type="Gene3D" id="3.90.1170.30">
    <property type="entry name" value="Pyrimidine nucleoside phosphorylase-like, C-terminal domain"/>
    <property type="match status" value="1"/>
</dbReference>
<dbReference type="Proteomes" id="UP001205890">
    <property type="component" value="Unassembled WGS sequence"/>
</dbReference>
<evidence type="ECO:0000313" key="9">
    <source>
        <dbReference type="EMBL" id="MCP8938096.1"/>
    </source>
</evidence>
<evidence type="ECO:0000259" key="8">
    <source>
        <dbReference type="SMART" id="SM00941"/>
    </source>
</evidence>
<comment type="similarity">
    <text evidence="1 7">Belongs to the thymidine/pyrimidine-nucleoside phosphorylase family.</text>
</comment>
<dbReference type="InterPro" id="IPR036566">
    <property type="entry name" value="PYNP-like_C_sf"/>
</dbReference>
<comment type="function">
    <text evidence="7">The enzymes which catalyze the reversible phosphorolysis of pyrimidine nucleosides are involved in the degradation of these compounds and in their utilization as carbon and energy sources, or in the rescue of pyrimidine bases for nucleotide synthesis.</text>
</comment>
<dbReference type="PANTHER" id="PTHR10515:SF0">
    <property type="entry name" value="THYMIDINE PHOSPHORYLASE"/>
    <property type="match status" value="1"/>
</dbReference>
<evidence type="ECO:0000313" key="10">
    <source>
        <dbReference type="Proteomes" id="UP001205890"/>
    </source>
</evidence>
<dbReference type="EMBL" id="JANCLU010000004">
    <property type="protein sequence ID" value="MCP8938096.1"/>
    <property type="molecule type" value="Genomic_DNA"/>
</dbReference>
<protein>
    <recommendedName>
        <fullName evidence="3 7">Thymidine phosphorylase</fullName>
        <ecNumber evidence="3 7">2.4.2.4</ecNumber>
    </recommendedName>
    <alternativeName>
        <fullName evidence="7">TdRPase</fullName>
    </alternativeName>
</protein>
<dbReference type="SMART" id="SM00941">
    <property type="entry name" value="PYNP_C"/>
    <property type="match status" value="1"/>
</dbReference>
<dbReference type="SUPFAM" id="SSF52418">
    <property type="entry name" value="Nucleoside phosphorylase/phosphoribosyltransferase catalytic domain"/>
    <property type="match status" value="1"/>
</dbReference>
<dbReference type="GO" id="GO:0009032">
    <property type="term" value="F:thymidine phosphorylase activity"/>
    <property type="evidence" value="ECO:0007669"/>
    <property type="project" value="UniProtKB-EC"/>
</dbReference>
<feature type="domain" description="Pyrimidine nucleoside phosphorylase C-terminal" evidence="8">
    <location>
        <begin position="347"/>
        <end position="421"/>
    </location>
</feature>
<dbReference type="InterPro" id="IPR000312">
    <property type="entry name" value="Glycosyl_Trfase_fam3"/>
</dbReference>